<feature type="chain" id="PRO_5030660586" evidence="1">
    <location>
        <begin position="24"/>
        <end position="236"/>
    </location>
</feature>
<feature type="domain" description="SGNH hydrolase-type esterase" evidence="2">
    <location>
        <begin position="59"/>
        <end position="218"/>
    </location>
</feature>
<dbReference type="AlphaFoldDB" id="A0A7W7YE25"/>
<evidence type="ECO:0000313" key="3">
    <source>
        <dbReference type="EMBL" id="MBB5034389.1"/>
    </source>
</evidence>
<feature type="signal peptide" evidence="1">
    <location>
        <begin position="1"/>
        <end position="23"/>
    </location>
</feature>
<accession>A0A7W7YE25</accession>
<dbReference type="Pfam" id="PF13472">
    <property type="entry name" value="Lipase_GDSL_2"/>
    <property type="match status" value="1"/>
</dbReference>
<dbReference type="SUPFAM" id="SSF52266">
    <property type="entry name" value="SGNH hydrolase"/>
    <property type="match status" value="1"/>
</dbReference>
<keyword evidence="4" id="KW-1185">Reference proteome</keyword>
<keyword evidence="1" id="KW-0732">Signal</keyword>
<evidence type="ECO:0000256" key="1">
    <source>
        <dbReference type="SAM" id="SignalP"/>
    </source>
</evidence>
<organism evidence="3 4">
    <name type="scientific">Prosthecobacter vanneervenii</name>
    <dbReference type="NCBI Taxonomy" id="48466"/>
    <lineage>
        <taxon>Bacteria</taxon>
        <taxon>Pseudomonadati</taxon>
        <taxon>Verrucomicrobiota</taxon>
        <taxon>Verrucomicrobiia</taxon>
        <taxon>Verrucomicrobiales</taxon>
        <taxon>Verrucomicrobiaceae</taxon>
        <taxon>Prosthecobacter</taxon>
    </lineage>
</organism>
<dbReference type="InterPro" id="IPR036514">
    <property type="entry name" value="SGNH_hydro_sf"/>
</dbReference>
<protein>
    <submittedName>
        <fullName evidence="3">Lysophospholipase L1-like esterase</fullName>
    </submittedName>
</protein>
<dbReference type="PANTHER" id="PTHR30383">
    <property type="entry name" value="THIOESTERASE 1/PROTEASE 1/LYSOPHOSPHOLIPASE L1"/>
    <property type="match status" value="1"/>
</dbReference>
<gene>
    <name evidence="3" type="ORF">HNQ65_003983</name>
</gene>
<comment type="caution">
    <text evidence="3">The sequence shown here is derived from an EMBL/GenBank/DDBJ whole genome shotgun (WGS) entry which is preliminary data.</text>
</comment>
<dbReference type="Gene3D" id="3.40.50.1110">
    <property type="entry name" value="SGNH hydrolase"/>
    <property type="match status" value="1"/>
</dbReference>
<name>A0A7W7YE25_9BACT</name>
<dbReference type="Proteomes" id="UP000590740">
    <property type="component" value="Unassembled WGS sequence"/>
</dbReference>
<evidence type="ECO:0000259" key="2">
    <source>
        <dbReference type="Pfam" id="PF13472"/>
    </source>
</evidence>
<sequence>MLQLRSICALPWLAVLMLSGARAAEVPWEAAKRDETAYWAGVVKQQAETMKEAQARIVFIGDSLTESWDKDIWQSRIAPAKALNFGIGGEGPQHVLWRLEQGILNGPAPETVVLMIGINNYWRHFSAADTARGIKTIVERIHAVQPGTRIVLLGLLPVYEAGSPIRPWIGEINARLKKLNGSRQVEFHDFSAAFLEADGNQKLQLYQEDHLHLSKAGYVVLTRELTPVLKLSAALP</sequence>
<dbReference type="RefSeq" id="WP_184342150.1">
    <property type="nucleotide sequence ID" value="NZ_JACHIG010000009.1"/>
</dbReference>
<reference evidence="3 4" key="1">
    <citation type="submission" date="2020-08" db="EMBL/GenBank/DDBJ databases">
        <title>Genomic Encyclopedia of Type Strains, Phase IV (KMG-IV): sequencing the most valuable type-strain genomes for metagenomic binning, comparative biology and taxonomic classification.</title>
        <authorList>
            <person name="Goeker M."/>
        </authorList>
    </citation>
    <scope>NUCLEOTIDE SEQUENCE [LARGE SCALE GENOMIC DNA]</scope>
    <source>
        <strain evidence="3 4">DSM 12252</strain>
    </source>
</reference>
<dbReference type="GO" id="GO:0004622">
    <property type="term" value="F:phosphatidylcholine lysophospholipase activity"/>
    <property type="evidence" value="ECO:0007669"/>
    <property type="project" value="TreeGrafter"/>
</dbReference>
<proteinExistence type="predicted"/>
<dbReference type="EMBL" id="JACHIG010000009">
    <property type="protein sequence ID" value="MBB5034389.1"/>
    <property type="molecule type" value="Genomic_DNA"/>
</dbReference>
<dbReference type="InterPro" id="IPR051532">
    <property type="entry name" value="Ester_Hydrolysis_Enzymes"/>
</dbReference>
<evidence type="ECO:0000313" key="4">
    <source>
        <dbReference type="Proteomes" id="UP000590740"/>
    </source>
</evidence>
<dbReference type="InterPro" id="IPR013830">
    <property type="entry name" value="SGNH_hydro"/>
</dbReference>
<dbReference type="PANTHER" id="PTHR30383:SF5">
    <property type="entry name" value="SGNH HYDROLASE-TYPE ESTERASE DOMAIN-CONTAINING PROTEIN"/>
    <property type="match status" value="1"/>
</dbReference>